<dbReference type="OrthoDB" id="6174426at2"/>
<dbReference type="CDD" id="cd00293">
    <property type="entry name" value="USP-like"/>
    <property type="match status" value="1"/>
</dbReference>
<feature type="domain" description="UspA" evidence="2">
    <location>
        <begin position="9"/>
        <end position="148"/>
    </location>
</feature>
<protein>
    <submittedName>
        <fullName evidence="3">Universal stress protein</fullName>
    </submittedName>
</protein>
<sequence>MTSKSSFVIVVGFDGSEHSQTALNWAIDEARQRDGQLRLVTAWTQPLMAWYPAVMETAAGEIAAEDSPQHIAETLQAEALKTAAGERTAATGQVVHNVSPASAILDAARDADLIVIGSRGHGGFPGLHLGSVSSQVLSHAQCPVLVVRSGAS</sequence>
<reference evidence="3 4" key="1">
    <citation type="submission" date="2019-03" db="EMBL/GenBank/DDBJ databases">
        <title>Whole genome sequence of Arthrobacter sp JH1-1.</title>
        <authorList>
            <person name="Trinh H.N."/>
        </authorList>
    </citation>
    <scope>NUCLEOTIDE SEQUENCE [LARGE SCALE GENOMIC DNA]</scope>
    <source>
        <strain evidence="3 4">JH1-1</strain>
    </source>
</reference>
<dbReference type="EMBL" id="SMRU01000002">
    <property type="protein sequence ID" value="TDG01475.1"/>
    <property type="molecule type" value="Genomic_DNA"/>
</dbReference>
<accession>A0A4V2ZUL3</accession>
<evidence type="ECO:0000313" key="4">
    <source>
        <dbReference type="Proteomes" id="UP000295511"/>
    </source>
</evidence>
<dbReference type="Gene3D" id="3.40.50.620">
    <property type="entry name" value="HUPs"/>
    <property type="match status" value="1"/>
</dbReference>
<gene>
    <name evidence="3" type="ORF">E1809_02210</name>
</gene>
<evidence type="ECO:0000256" key="1">
    <source>
        <dbReference type="ARBA" id="ARBA00008791"/>
    </source>
</evidence>
<dbReference type="PANTHER" id="PTHR31964">
    <property type="entry name" value="ADENINE NUCLEOTIDE ALPHA HYDROLASES-LIKE SUPERFAMILY PROTEIN"/>
    <property type="match status" value="1"/>
</dbReference>
<dbReference type="AlphaFoldDB" id="A0A4V2ZUL3"/>
<dbReference type="InterPro" id="IPR014729">
    <property type="entry name" value="Rossmann-like_a/b/a_fold"/>
</dbReference>
<dbReference type="Pfam" id="PF00582">
    <property type="entry name" value="Usp"/>
    <property type="match status" value="1"/>
</dbReference>
<evidence type="ECO:0000313" key="3">
    <source>
        <dbReference type="EMBL" id="TDG01475.1"/>
    </source>
</evidence>
<name>A0A4V2ZUL3_9MICC</name>
<dbReference type="Proteomes" id="UP000295511">
    <property type="component" value="Unassembled WGS sequence"/>
</dbReference>
<proteinExistence type="inferred from homology"/>
<organism evidence="3 4">
    <name type="scientific">Arthrobacter terricola</name>
    <dbReference type="NCBI Taxonomy" id="2547396"/>
    <lineage>
        <taxon>Bacteria</taxon>
        <taxon>Bacillati</taxon>
        <taxon>Actinomycetota</taxon>
        <taxon>Actinomycetes</taxon>
        <taxon>Micrococcales</taxon>
        <taxon>Micrococcaceae</taxon>
        <taxon>Arthrobacter</taxon>
    </lineage>
</organism>
<comment type="similarity">
    <text evidence="1">Belongs to the universal stress protein A family.</text>
</comment>
<keyword evidence="4" id="KW-1185">Reference proteome</keyword>
<dbReference type="PRINTS" id="PR01438">
    <property type="entry name" value="UNVRSLSTRESS"/>
</dbReference>
<dbReference type="PANTHER" id="PTHR31964:SF113">
    <property type="entry name" value="USPA DOMAIN-CONTAINING PROTEIN"/>
    <property type="match status" value="1"/>
</dbReference>
<comment type="caution">
    <text evidence="3">The sequence shown here is derived from an EMBL/GenBank/DDBJ whole genome shotgun (WGS) entry which is preliminary data.</text>
</comment>
<dbReference type="InterPro" id="IPR006015">
    <property type="entry name" value="Universal_stress_UspA"/>
</dbReference>
<dbReference type="InterPro" id="IPR006016">
    <property type="entry name" value="UspA"/>
</dbReference>
<evidence type="ECO:0000259" key="2">
    <source>
        <dbReference type="Pfam" id="PF00582"/>
    </source>
</evidence>
<dbReference type="SUPFAM" id="SSF52402">
    <property type="entry name" value="Adenine nucleotide alpha hydrolases-like"/>
    <property type="match status" value="1"/>
</dbReference>